<dbReference type="GO" id="GO:0006935">
    <property type="term" value="P:chemotaxis"/>
    <property type="evidence" value="ECO:0007669"/>
    <property type="project" value="InterPro"/>
</dbReference>
<evidence type="ECO:0000256" key="2">
    <source>
        <dbReference type="ARBA" id="ARBA00029447"/>
    </source>
</evidence>
<evidence type="ECO:0000259" key="4">
    <source>
        <dbReference type="PROSITE" id="PS50111"/>
    </source>
</evidence>
<name>A0A653IG91_9BACL</name>
<organism evidence="5 6">
    <name type="scientific">Exiguobacterium oxidotolerans</name>
    <dbReference type="NCBI Taxonomy" id="223958"/>
    <lineage>
        <taxon>Bacteria</taxon>
        <taxon>Bacillati</taxon>
        <taxon>Bacillota</taxon>
        <taxon>Bacilli</taxon>
        <taxon>Bacillales</taxon>
        <taxon>Bacillales Family XII. Incertae Sedis</taxon>
        <taxon>Exiguobacterium</taxon>
    </lineage>
</organism>
<dbReference type="Pfam" id="PF11563">
    <property type="entry name" value="Protoglobin"/>
    <property type="match status" value="1"/>
</dbReference>
<keyword evidence="1 3" id="KW-0807">Transducer</keyword>
<dbReference type="Pfam" id="PF00015">
    <property type="entry name" value="MCPsignal"/>
    <property type="match status" value="1"/>
</dbReference>
<comment type="similarity">
    <text evidence="2">Belongs to the methyl-accepting chemotaxis (MCP) protein family.</text>
</comment>
<protein>
    <submittedName>
        <fullName evidence="5">Chemotaxis protein</fullName>
    </submittedName>
</protein>
<dbReference type="SUPFAM" id="SSF58104">
    <property type="entry name" value="Methyl-accepting chemotaxis protein (MCP) signaling domain"/>
    <property type="match status" value="1"/>
</dbReference>
<dbReference type="GO" id="GO:0004888">
    <property type="term" value="F:transmembrane signaling receptor activity"/>
    <property type="evidence" value="ECO:0007669"/>
    <property type="project" value="InterPro"/>
</dbReference>
<evidence type="ECO:0000256" key="1">
    <source>
        <dbReference type="ARBA" id="ARBA00023224"/>
    </source>
</evidence>
<dbReference type="PANTHER" id="PTHR32089:SF112">
    <property type="entry name" value="LYSOZYME-LIKE PROTEIN-RELATED"/>
    <property type="match status" value="1"/>
</dbReference>
<keyword evidence="6" id="KW-1185">Reference proteome</keyword>
<dbReference type="EMBL" id="CABWKQ010000032">
    <property type="protein sequence ID" value="VWX38290.1"/>
    <property type="molecule type" value="Genomic_DNA"/>
</dbReference>
<dbReference type="PANTHER" id="PTHR32089">
    <property type="entry name" value="METHYL-ACCEPTING CHEMOTAXIS PROTEIN MCPB"/>
    <property type="match status" value="1"/>
</dbReference>
<dbReference type="Gene3D" id="1.10.490.10">
    <property type="entry name" value="Globins"/>
    <property type="match status" value="1"/>
</dbReference>
<dbReference type="RefSeq" id="WP_029332395.1">
    <property type="nucleotide sequence ID" value="NZ_LR732312.1"/>
</dbReference>
<gene>
    <name evidence="5" type="ORF">EXIGUO9Y_380054</name>
</gene>
<dbReference type="GO" id="GO:0016020">
    <property type="term" value="C:membrane"/>
    <property type="evidence" value="ECO:0007669"/>
    <property type="project" value="InterPro"/>
</dbReference>
<dbReference type="PRINTS" id="PR00260">
    <property type="entry name" value="CHEMTRNSDUCR"/>
</dbReference>
<dbReference type="InterPro" id="IPR044398">
    <property type="entry name" value="Globin-sensor_dom"/>
</dbReference>
<dbReference type="CDD" id="cd01068">
    <property type="entry name" value="globin_sensor"/>
    <property type="match status" value="1"/>
</dbReference>
<dbReference type="InterPro" id="IPR004089">
    <property type="entry name" value="MCPsignal_dom"/>
</dbReference>
<dbReference type="PROSITE" id="PS50111">
    <property type="entry name" value="CHEMOTAXIS_TRANSDUC_2"/>
    <property type="match status" value="1"/>
</dbReference>
<dbReference type="Proteomes" id="UP000439752">
    <property type="component" value="Unassembled WGS sequence"/>
</dbReference>
<evidence type="ECO:0000256" key="3">
    <source>
        <dbReference type="PROSITE-ProRule" id="PRU00284"/>
    </source>
</evidence>
<dbReference type="InterPro" id="IPR039379">
    <property type="entry name" value="Protoglobin_sensor_dom"/>
</dbReference>
<dbReference type="InterPro" id="IPR009050">
    <property type="entry name" value="Globin-like_sf"/>
</dbReference>
<evidence type="ECO:0000313" key="6">
    <source>
        <dbReference type="Proteomes" id="UP000439752"/>
    </source>
</evidence>
<dbReference type="GO" id="GO:0020037">
    <property type="term" value="F:heme binding"/>
    <property type="evidence" value="ECO:0007669"/>
    <property type="project" value="InterPro"/>
</dbReference>
<proteinExistence type="inferred from homology"/>
<reference evidence="5 6" key="1">
    <citation type="submission" date="2019-10" db="EMBL/GenBank/DDBJ databases">
        <authorList>
            <person name="Karimi E."/>
        </authorList>
    </citation>
    <scope>NUCLEOTIDE SEQUENCE [LARGE SCALE GENOMIC DNA]</scope>
    <source>
        <strain evidence="5">Exiguobacterium sp. 9Y</strain>
    </source>
</reference>
<dbReference type="InterPro" id="IPR012292">
    <property type="entry name" value="Globin/Proto"/>
</dbReference>
<accession>A0A653IG91</accession>
<feature type="domain" description="Methyl-accepting transducer" evidence="4">
    <location>
        <begin position="185"/>
        <end position="435"/>
    </location>
</feature>
<sequence>MRNPFKTKSSSSTYQAKIGFPDKKFITKTSDPTLAGRLEYMGYTEEQLQTLKAMAPVVNSVLDEVLEQVLDHLLLHPEMVQIAENASTRQRLKKVFADYFGSLLTGNMDEKFLAMRKRMGKTHNRNFVPVTWFIASYAAFNTLLIPKVVEHFQEDPEQLATAILALTHAMNLDAQIVTSQYVDARLEEVGTANEARTRLLQDVVRVSQEVASTVEQTEGAILETSQRATQILSETDQTEKTSRNLVGLTSENEAQMDKMEQQFVQSTSQVNTSLTSIQQLKTTSDEIVKMTQGIEDIANQTNLLALNASIEAARAGEHGKGFSVVAIEVRNLAENAKHLSSSINTLIQKNNGNITELVSQMEDITRSNSASRTELQQVKSGIHTVKKEMENYLEMFGRNKNDLGQIVQTIQGISQTTQGLSALTTNLVAASESNA</sequence>
<dbReference type="SUPFAM" id="SSF46458">
    <property type="entry name" value="Globin-like"/>
    <property type="match status" value="1"/>
</dbReference>
<evidence type="ECO:0000313" key="5">
    <source>
        <dbReference type="EMBL" id="VWX38290.1"/>
    </source>
</evidence>
<dbReference type="InterPro" id="IPR004090">
    <property type="entry name" value="Chemotax_Me-accpt_rcpt"/>
</dbReference>
<dbReference type="SMART" id="SM00283">
    <property type="entry name" value="MA"/>
    <property type="match status" value="1"/>
</dbReference>
<dbReference type="GO" id="GO:0007165">
    <property type="term" value="P:signal transduction"/>
    <property type="evidence" value="ECO:0007669"/>
    <property type="project" value="UniProtKB-KW"/>
</dbReference>
<dbReference type="GO" id="GO:0019825">
    <property type="term" value="F:oxygen binding"/>
    <property type="evidence" value="ECO:0007669"/>
    <property type="project" value="InterPro"/>
</dbReference>
<dbReference type="Gene3D" id="1.10.287.950">
    <property type="entry name" value="Methyl-accepting chemotaxis protein"/>
    <property type="match status" value="1"/>
</dbReference>
<dbReference type="AlphaFoldDB" id="A0A653IG91"/>